<protein>
    <submittedName>
        <fullName evidence="3">Uncharacterized protein</fullName>
    </submittedName>
</protein>
<sequence>MYAEQQMNAFKMVRELGLAVEIKIDYIRDFKTEETEGGVMTAEEIESGIRQLMDGGDEISEKVKEMSGKSRAAVQGSILTMPPGTRRSRFGRTSGTRANTRRYRVRFLVAASYIRVYILRYEGLAAQGTEISLSGPKSLSRTLCG</sequence>
<dbReference type="EMBL" id="BJWL01000023">
    <property type="protein sequence ID" value="GFZ12323.1"/>
    <property type="molecule type" value="Genomic_DNA"/>
</dbReference>
<dbReference type="Proteomes" id="UP000585474">
    <property type="component" value="Unassembled WGS sequence"/>
</dbReference>
<proteinExistence type="inferred from homology"/>
<evidence type="ECO:0000313" key="4">
    <source>
        <dbReference type="Proteomes" id="UP000585474"/>
    </source>
</evidence>
<dbReference type="InterPro" id="IPR050481">
    <property type="entry name" value="UDP-glycosyltransf_plant"/>
</dbReference>
<reference evidence="3 4" key="1">
    <citation type="submission" date="2019-07" db="EMBL/GenBank/DDBJ databases">
        <title>De Novo Assembly of kiwifruit Actinidia rufa.</title>
        <authorList>
            <person name="Sugita-Konishi S."/>
            <person name="Sato K."/>
            <person name="Mori E."/>
            <person name="Abe Y."/>
            <person name="Kisaki G."/>
            <person name="Hamano K."/>
            <person name="Suezawa K."/>
            <person name="Otani M."/>
            <person name="Fukuda T."/>
            <person name="Manabe T."/>
            <person name="Gomi K."/>
            <person name="Tabuchi M."/>
            <person name="Akimitsu K."/>
            <person name="Kataoka I."/>
        </authorList>
    </citation>
    <scope>NUCLEOTIDE SEQUENCE [LARGE SCALE GENOMIC DNA]</scope>
    <source>
        <strain evidence="4">cv. Fuchu</strain>
    </source>
</reference>
<dbReference type="PANTHER" id="PTHR48048:SF45">
    <property type="entry name" value="GLYCOSYLTRANSFERASE"/>
    <property type="match status" value="1"/>
</dbReference>
<evidence type="ECO:0000256" key="1">
    <source>
        <dbReference type="ARBA" id="ARBA00009995"/>
    </source>
</evidence>
<name>A0A7J0GNH7_9ERIC</name>
<evidence type="ECO:0000256" key="2">
    <source>
        <dbReference type="SAM" id="MobiDB-lite"/>
    </source>
</evidence>
<accession>A0A7J0GNH7</accession>
<dbReference type="GO" id="GO:0035251">
    <property type="term" value="F:UDP-glucosyltransferase activity"/>
    <property type="evidence" value="ECO:0007669"/>
    <property type="project" value="InterPro"/>
</dbReference>
<dbReference type="AlphaFoldDB" id="A0A7J0GNH7"/>
<dbReference type="SUPFAM" id="SSF53756">
    <property type="entry name" value="UDP-Glycosyltransferase/glycogen phosphorylase"/>
    <property type="match status" value="1"/>
</dbReference>
<comment type="caution">
    <text evidence="3">The sequence shown here is derived from an EMBL/GenBank/DDBJ whole genome shotgun (WGS) entry which is preliminary data.</text>
</comment>
<dbReference type="OrthoDB" id="1730756at2759"/>
<organism evidence="3 4">
    <name type="scientific">Actinidia rufa</name>
    <dbReference type="NCBI Taxonomy" id="165716"/>
    <lineage>
        <taxon>Eukaryota</taxon>
        <taxon>Viridiplantae</taxon>
        <taxon>Streptophyta</taxon>
        <taxon>Embryophyta</taxon>
        <taxon>Tracheophyta</taxon>
        <taxon>Spermatophyta</taxon>
        <taxon>Magnoliopsida</taxon>
        <taxon>eudicotyledons</taxon>
        <taxon>Gunneridae</taxon>
        <taxon>Pentapetalae</taxon>
        <taxon>asterids</taxon>
        <taxon>Ericales</taxon>
        <taxon>Actinidiaceae</taxon>
        <taxon>Actinidia</taxon>
    </lineage>
</organism>
<dbReference type="PANTHER" id="PTHR48048">
    <property type="entry name" value="GLYCOSYLTRANSFERASE"/>
    <property type="match status" value="1"/>
</dbReference>
<dbReference type="Gene3D" id="3.40.50.2000">
    <property type="entry name" value="Glycogen Phosphorylase B"/>
    <property type="match status" value="1"/>
</dbReference>
<evidence type="ECO:0000313" key="3">
    <source>
        <dbReference type="EMBL" id="GFZ12323.1"/>
    </source>
</evidence>
<keyword evidence="4" id="KW-1185">Reference proteome</keyword>
<comment type="similarity">
    <text evidence="1">Belongs to the UDP-glycosyltransferase family.</text>
</comment>
<gene>
    <name evidence="3" type="ORF">Acr_23g0007080</name>
</gene>
<feature type="region of interest" description="Disordered" evidence="2">
    <location>
        <begin position="75"/>
        <end position="95"/>
    </location>
</feature>